<evidence type="ECO:0000313" key="7">
    <source>
        <dbReference type="EMBL" id="MXN64975.1"/>
    </source>
</evidence>
<evidence type="ECO:0000256" key="3">
    <source>
        <dbReference type="ARBA" id="ARBA00022692"/>
    </source>
</evidence>
<feature type="transmembrane region" description="Helical" evidence="6">
    <location>
        <begin position="256"/>
        <end position="284"/>
    </location>
</feature>
<evidence type="ECO:0000256" key="1">
    <source>
        <dbReference type="ARBA" id="ARBA00004651"/>
    </source>
</evidence>
<dbReference type="AlphaFoldDB" id="A0A7X3LTX0"/>
<dbReference type="GO" id="GO:0005886">
    <property type="term" value="C:plasma membrane"/>
    <property type="evidence" value="ECO:0007669"/>
    <property type="project" value="UniProtKB-SubCell"/>
</dbReference>
<comment type="caution">
    <text evidence="7">The sequence shown here is derived from an EMBL/GenBank/DDBJ whole genome shotgun (WGS) entry which is preliminary data.</text>
</comment>
<feature type="transmembrane region" description="Helical" evidence="6">
    <location>
        <begin position="342"/>
        <end position="363"/>
    </location>
</feature>
<reference evidence="7 8" key="1">
    <citation type="submission" date="2019-12" db="EMBL/GenBank/DDBJ databases">
        <authorList>
            <person name="Li M."/>
        </authorList>
    </citation>
    <scope>NUCLEOTIDE SEQUENCE [LARGE SCALE GENOMIC DNA]</scope>
    <source>
        <strain evidence="7 8">GBMRC 2046</strain>
    </source>
</reference>
<evidence type="ECO:0000256" key="2">
    <source>
        <dbReference type="ARBA" id="ARBA00022475"/>
    </source>
</evidence>
<feature type="transmembrane region" description="Helical" evidence="6">
    <location>
        <begin position="404"/>
        <end position="421"/>
    </location>
</feature>
<feature type="transmembrane region" description="Helical" evidence="6">
    <location>
        <begin position="290"/>
        <end position="310"/>
    </location>
</feature>
<keyword evidence="3 6" id="KW-0812">Transmembrane</keyword>
<feature type="transmembrane region" description="Helical" evidence="6">
    <location>
        <begin position="125"/>
        <end position="146"/>
    </location>
</feature>
<gene>
    <name evidence="7" type="ORF">GR183_08655</name>
</gene>
<dbReference type="EMBL" id="WUMV01000003">
    <property type="protein sequence ID" value="MXN64975.1"/>
    <property type="molecule type" value="Genomic_DNA"/>
</dbReference>
<evidence type="ECO:0000313" key="8">
    <source>
        <dbReference type="Proteomes" id="UP000433101"/>
    </source>
</evidence>
<dbReference type="PANTHER" id="PTHR30250:SF11">
    <property type="entry name" value="O-ANTIGEN TRANSPORTER-RELATED"/>
    <property type="match status" value="1"/>
</dbReference>
<comment type="subcellular location">
    <subcellularLocation>
        <location evidence="1">Cell membrane</location>
        <topology evidence="1">Multi-pass membrane protein</topology>
    </subcellularLocation>
</comment>
<protein>
    <submittedName>
        <fullName evidence="7">Oligosaccharide flippase family protein</fullName>
    </submittedName>
</protein>
<feature type="transmembrane region" description="Helical" evidence="6">
    <location>
        <begin position="369"/>
        <end position="392"/>
    </location>
</feature>
<dbReference type="PANTHER" id="PTHR30250">
    <property type="entry name" value="PST FAMILY PREDICTED COLANIC ACID TRANSPORTER"/>
    <property type="match status" value="1"/>
</dbReference>
<keyword evidence="5 6" id="KW-0472">Membrane</keyword>
<evidence type="ECO:0000256" key="4">
    <source>
        <dbReference type="ARBA" id="ARBA00022989"/>
    </source>
</evidence>
<dbReference type="Proteomes" id="UP000433101">
    <property type="component" value="Unassembled WGS sequence"/>
</dbReference>
<feature type="transmembrane region" description="Helical" evidence="6">
    <location>
        <begin position="152"/>
        <end position="172"/>
    </location>
</feature>
<feature type="transmembrane region" description="Helical" evidence="6">
    <location>
        <begin position="75"/>
        <end position="104"/>
    </location>
</feature>
<keyword evidence="2" id="KW-1003">Cell membrane</keyword>
<feature type="transmembrane region" description="Helical" evidence="6">
    <location>
        <begin position="45"/>
        <end position="63"/>
    </location>
</feature>
<organism evidence="7 8">
    <name type="scientific">Stappia sediminis</name>
    <dbReference type="NCBI Taxonomy" id="2692190"/>
    <lineage>
        <taxon>Bacteria</taxon>
        <taxon>Pseudomonadati</taxon>
        <taxon>Pseudomonadota</taxon>
        <taxon>Alphaproteobacteria</taxon>
        <taxon>Hyphomicrobiales</taxon>
        <taxon>Stappiaceae</taxon>
        <taxon>Stappia</taxon>
    </lineage>
</organism>
<evidence type="ECO:0000256" key="5">
    <source>
        <dbReference type="ARBA" id="ARBA00023136"/>
    </source>
</evidence>
<keyword evidence="4 6" id="KW-1133">Transmembrane helix</keyword>
<name>A0A7X3LTX0_9HYPH</name>
<evidence type="ECO:0000256" key="6">
    <source>
        <dbReference type="SAM" id="Phobius"/>
    </source>
</evidence>
<proteinExistence type="predicted"/>
<sequence length="469" mass="50615">MRVSPVAWAERILPSFALERTRPHLARLETILNGTEDRDGAQRQALVVFAIRVAGALLAYISQMVLARLMGGHEYGIFVVVWTLVVIFGIISPLGFSSSVVRLIPEYRERGNHAALNGLLKGSRLFGLASASLIAGLGCLGVWLFGDFVTSYYVLPLYLAAICLPLFTFGSIQDGIARANDWMLTAILPTFIWRPLAILAGMLAAVVLGAPATAKTACLVAIAATWGVAVVQMFVLQRGLKGVTTTAKPSYPFRGWLAISLPILLVEGFFQLITSADVVMVSFWRPPDEAAVYFAASKTLALAHFVYFAVRSATAHRYSRLYHSNDREGLAALVADTARWTFWPTLALGIALLIAGPLLLALFGPGFEAGYPVLAVLMVGVMARASVGPVDALLTMADQQKRCAAVYATTFAVNVALNILLIPRFGIMGAGIATAAAMVFEAAALYHQARARLELHTFAFHRPPPREAR</sequence>
<dbReference type="InterPro" id="IPR002797">
    <property type="entry name" value="Polysacc_synth"/>
</dbReference>
<accession>A0A7X3LTX0</accession>
<dbReference type="Pfam" id="PF01943">
    <property type="entry name" value="Polysacc_synt"/>
    <property type="match status" value="1"/>
</dbReference>
<feature type="transmembrane region" description="Helical" evidence="6">
    <location>
        <begin position="214"/>
        <end position="236"/>
    </location>
</feature>
<dbReference type="InterPro" id="IPR050833">
    <property type="entry name" value="Poly_Biosynth_Transport"/>
</dbReference>
<feature type="transmembrane region" description="Helical" evidence="6">
    <location>
        <begin position="184"/>
        <end position="208"/>
    </location>
</feature>
<keyword evidence="8" id="KW-1185">Reference proteome</keyword>
<dbReference type="RefSeq" id="WP_160775206.1">
    <property type="nucleotide sequence ID" value="NZ_WUMV01000003.1"/>
</dbReference>
<feature type="transmembrane region" description="Helical" evidence="6">
    <location>
        <begin position="427"/>
        <end position="446"/>
    </location>
</feature>